<organism evidence="2 3">
    <name type="scientific">Acorus calamus</name>
    <name type="common">Sweet flag</name>
    <dbReference type="NCBI Taxonomy" id="4465"/>
    <lineage>
        <taxon>Eukaryota</taxon>
        <taxon>Viridiplantae</taxon>
        <taxon>Streptophyta</taxon>
        <taxon>Embryophyta</taxon>
        <taxon>Tracheophyta</taxon>
        <taxon>Spermatophyta</taxon>
        <taxon>Magnoliopsida</taxon>
        <taxon>Liliopsida</taxon>
        <taxon>Acoraceae</taxon>
        <taxon>Acorus</taxon>
    </lineage>
</organism>
<reference evidence="2" key="1">
    <citation type="journal article" date="2023" name="Nat. Commun.">
        <title>Diploid and tetraploid genomes of Acorus and the evolution of monocots.</title>
        <authorList>
            <person name="Ma L."/>
            <person name="Liu K.W."/>
            <person name="Li Z."/>
            <person name="Hsiao Y.Y."/>
            <person name="Qi Y."/>
            <person name="Fu T."/>
            <person name="Tang G.D."/>
            <person name="Zhang D."/>
            <person name="Sun W.H."/>
            <person name="Liu D.K."/>
            <person name="Li Y."/>
            <person name="Chen G.Z."/>
            <person name="Liu X.D."/>
            <person name="Liao X.Y."/>
            <person name="Jiang Y.T."/>
            <person name="Yu X."/>
            <person name="Hao Y."/>
            <person name="Huang J."/>
            <person name="Zhao X.W."/>
            <person name="Ke S."/>
            <person name="Chen Y.Y."/>
            <person name="Wu W.L."/>
            <person name="Hsu J.L."/>
            <person name="Lin Y.F."/>
            <person name="Huang M.D."/>
            <person name="Li C.Y."/>
            <person name="Huang L."/>
            <person name="Wang Z.W."/>
            <person name="Zhao X."/>
            <person name="Zhong W.Y."/>
            <person name="Peng D.H."/>
            <person name="Ahmad S."/>
            <person name="Lan S."/>
            <person name="Zhang J.S."/>
            <person name="Tsai W.C."/>
            <person name="Van de Peer Y."/>
            <person name="Liu Z.J."/>
        </authorList>
    </citation>
    <scope>NUCLEOTIDE SEQUENCE</scope>
    <source>
        <strain evidence="2">CP</strain>
    </source>
</reference>
<protein>
    <submittedName>
        <fullName evidence="2">Uncharacterized protein</fullName>
    </submittedName>
</protein>
<keyword evidence="3" id="KW-1185">Reference proteome</keyword>
<comment type="caution">
    <text evidence="2">The sequence shown here is derived from an EMBL/GenBank/DDBJ whole genome shotgun (WGS) entry which is preliminary data.</text>
</comment>
<evidence type="ECO:0000256" key="1">
    <source>
        <dbReference type="SAM" id="MobiDB-lite"/>
    </source>
</evidence>
<dbReference type="PANTHER" id="PTHR33710:SF64">
    <property type="entry name" value="ENDONUCLEASE_EXONUCLEASE_PHOSPHATASE DOMAIN-CONTAINING PROTEIN"/>
    <property type="match status" value="1"/>
</dbReference>
<dbReference type="InterPro" id="IPR036691">
    <property type="entry name" value="Endo/exonu/phosph_ase_sf"/>
</dbReference>
<dbReference type="PANTHER" id="PTHR33710">
    <property type="entry name" value="BNAC02G09200D PROTEIN"/>
    <property type="match status" value="1"/>
</dbReference>
<proteinExistence type="predicted"/>
<gene>
    <name evidence="2" type="ORF">QJS10_CPB18g00789</name>
</gene>
<reference evidence="2" key="2">
    <citation type="submission" date="2023-06" db="EMBL/GenBank/DDBJ databases">
        <authorList>
            <person name="Ma L."/>
            <person name="Liu K.-W."/>
            <person name="Li Z."/>
            <person name="Hsiao Y.-Y."/>
            <person name="Qi Y."/>
            <person name="Fu T."/>
            <person name="Tang G."/>
            <person name="Zhang D."/>
            <person name="Sun W.-H."/>
            <person name="Liu D.-K."/>
            <person name="Li Y."/>
            <person name="Chen G.-Z."/>
            <person name="Liu X.-D."/>
            <person name="Liao X.-Y."/>
            <person name="Jiang Y.-T."/>
            <person name="Yu X."/>
            <person name="Hao Y."/>
            <person name="Huang J."/>
            <person name="Zhao X.-W."/>
            <person name="Ke S."/>
            <person name="Chen Y.-Y."/>
            <person name="Wu W.-L."/>
            <person name="Hsu J.-L."/>
            <person name="Lin Y.-F."/>
            <person name="Huang M.-D."/>
            <person name="Li C.-Y."/>
            <person name="Huang L."/>
            <person name="Wang Z.-W."/>
            <person name="Zhao X."/>
            <person name="Zhong W.-Y."/>
            <person name="Peng D.-H."/>
            <person name="Ahmad S."/>
            <person name="Lan S."/>
            <person name="Zhang J.-S."/>
            <person name="Tsai W.-C."/>
            <person name="Van De Peer Y."/>
            <person name="Liu Z.-J."/>
        </authorList>
    </citation>
    <scope>NUCLEOTIDE SEQUENCE</scope>
    <source>
        <strain evidence="2">CP</strain>
        <tissue evidence="2">Leaves</tissue>
    </source>
</reference>
<evidence type="ECO:0000313" key="2">
    <source>
        <dbReference type="EMBL" id="KAK1289164.1"/>
    </source>
</evidence>
<dbReference type="SUPFAM" id="SSF56219">
    <property type="entry name" value="DNase I-like"/>
    <property type="match status" value="1"/>
</dbReference>
<accession>A0AAV9CKI5</accession>
<evidence type="ECO:0000313" key="3">
    <source>
        <dbReference type="Proteomes" id="UP001180020"/>
    </source>
</evidence>
<feature type="region of interest" description="Disordered" evidence="1">
    <location>
        <begin position="127"/>
        <end position="153"/>
    </location>
</feature>
<dbReference type="AlphaFoldDB" id="A0AAV9CKI5"/>
<dbReference type="Proteomes" id="UP001180020">
    <property type="component" value="Unassembled WGS sequence"/>
</dbReference>
<name>A0AAV9CKI5_ACOCL</name>
<dbReference type="Gene3D" id="3.60.10.10">
    <property type="entry name" value="Endonuclease/exonuclease/phosphatase"/>
    <property type="match status" value="1"/>
</dbReference>
<dbReference type="EMBL" id="JAUJYO010000018">
    <property type="protein sequence ID" value="KAK1289164.1"/>
    <property type="molecule type" value="Genomic_DNA"/>
</dbReference>
<sequence length="153" mass="17439">MLLGVYGPQVEADREELWSEFFDIKKNWNVPWCVTGEFNVTRFVEEQNRGGTLTPAMLRFSEWFDQENLLDMPPNLACTWTNMRESPSLAKLDRILICPHWVEAFPRCSVQGLPRIIGTGRSSQLITTGATLKTPRASSDETKATPFRLESTD</sequence>